<evidence type="ECO:0000313" key="2">
    <source>
        <dbReference type="EMBL" id="KAJ8937618.1"/>
    </source>
</evidence>
<evidence type="ECO:0000256" key="1">
    <source>
        <dbReference type="SAM" id="MobiDB-lite"/>
    </source>
</evidence>
<name>A0AAV8XG33_9CUCU</name>
<comment type="caution">
    <text evidence="2">The sequence shown here is derived from an EMBL/GenBank/DDBJ whole genome shotgun (WGS) entry which is preliminary data.</text>
</comment>
<feature type="compositionally biased region" description="Low complexity" evidence="1">
    <location>
        <begin position="457"/>
        <end position="470"/>
    </location>
</feature>
<feature type="compositionally biased region" description="Basic and acidic residues" evidence="1">
    <location>
        <begin position="67"/>
        <end position="79"/>
    </location>
</feature>
<feature type="region of interest" description="Disordered" evidence="1">
    <location>
        <begin position="228"/>
        <end position="261"/>
    </location>
</feature>
<feature type="region of interest" description="Disordered" evidence="1">
    <location>
        <begin position="581"/>
        <end position="804"/>
    </location>
</feature>
<feature type="region of interest" description="Disordered" evidence="1">
    <location>
        <begin position="1"/>
        <end position="136"/>
    </location>
</feature>
<feature type="region of interest" description="Disordered" evidence="1">
    <location>
        <begin position="150"/>
        <end position="177"/>
    </location>
</feature>
<accession>A0AAV8XG33</accession>
<dbReference type="AlphaFoldDB" id="A0AAV8XG33"/>
<feature type="region of interest" description="Disordered" evidence="1">
    <location>
        <begin position="872"/>
        <end position="898"/>
    </location>
</feature>
<dbReference type="EMBL" id="JAPWTK010000636">
    <property type="protein sequence ID" value="KAJ8937618.1"/>
    <property type="molecule type" value="Genomic_DNA"/>
</dbReference>
<keyword evidence="3" id="KW-1185">Reference proteome</keyword>
<gene>
    <name evidence="2" type="ORF">NQ318_003735</name>
</gene>
<feature type="region of interest" description="Disordered" evidence="1">
    <location>
        <begin position="456"/>
        <end position="476"/>
    </location>
</feature>
<feature type="compositionally biased region" description="Basic and acidic residues" evidence="1">
    <location>
        <begin position="723"/>
        <end position="758"/>
    </location>
</feature>
<organism evidence="2 3">
    <name type="scientific">Aromia moschata</name>
    <dbReference type="NCBI Taxonomy" id="1265417"/>
    <lineage>
        <taxon>Eukaryota</taxon>
        <taxon>Metazoa</taxon>
        <taxon>Ecdysozoa</taxon>
        <taxon>Arthropoda</taxon>
        <taxon>Hexapoda</taxon>
        <taxon>Insecta</taxon>
        <taxon>Pterygota</taxon>
        <taxon>Neoptera</taxon>
        <taxon>Endopterygota</taxon>
        <taxon>Coleoptera</taxon>
        <taxon>Polyphaga</taxon>
        <taxon>Cucujiformia</taxon>
        <taxon>Chrysomeloidea</taxon>
        <taxon>Cerambycidae</taxon>
        <taxon>Cerambycinae</taxon>
        <taxon>Callichromatini</taxon>
        <taxon>Aromia</taxon>
    </lineage>
</organism>
<feature type="compositionally biased region" description="Basic and acidic residues" evidence="1">
    <location>
        <begin position="1"/>
        <end position="23"/>
    </location>
</feature>
<proteinExistence type="predicted"/>
<sequence length="898" mass="102941">MGHPEENEANRDHNRAFQHERHQTPNRHPTKVFLFAPRPNSARLRGQQAEQEQVERRQQEPGPLLPLHEDAEKEEKPSLLERIFPRKSNRKKKSKEEKENMSKHEIKIAREESVSKRGEKSKQEEVNREERTFSLTMTSMSVAKSYTESTAMHTNASNKHEASKPIAAPRSGAASRQRVVPIDIPATPEEMRRRQLWFIRNRLRKNRRQGLPRCRLSWRTDLNRDRSLYRPVLPSPPRNYRRRPPQSPKSPRSPRSAILPSVISSKTEFAQYTKASTNTTKYVETRVRSEDIRNKMKIPGLSSLQQRVLSLNDDETDNSFKSLTDFVDDTPKPSRPITKSHSFKATKKTFDTEKRDTFACPARGDFIFGERKEDHRISFTKAASLDSVKNLEEQTHQSEMKFEVKPVISEPVKTDRGSEKDKSRTLNELEGFRDSITISGPSHTAVVNVTSNSEDFTSSTSKMTSSSNESNIVQREGSKTISIKENQVSVTKIQLKREMTQITQSTVTVPKSSVPEFLNKQLNKVEARPSSNIIFSMKSPRVAAEEQNRPKTLFNFTPENEVVAKPPAPRKFSKENLEIIEKEEKEEEQPPKTSPIISVTPLTAQPLRFKKNDGKNGVRKPSIPSTPESPIKEKPLFKNKSASLDSLRSDANESDQSSQDSLDKLEEIPKEKISSPISETVILRRKSVANKKNDEEPELMKVFARRSLKLKDNDVESIQENLTESKTRDSDKENQVDSPVDDRKKWYVKQKDEEEVQRRKSGVVRQESLDAKSPIKEPLTEAKITDPPKNNAKEPQAESPVAMRRPMNHSVFISQRAVSVNPPKSGPPDLLVKKQSSFADRRRTDQWITQFKNEDVNMKDKIQDNIISSDFITEPKNFNQRKAEWEKRAQQSQKKTTP</sequence>
<feature type="region of interest" description="Disordered" evidence="1">
    <location>
        <begin position="818"/>
        <end position="841"/>
    </location>
</feature>
<feature type="compositionally biased region" description="Basic and acidic residues" evidence="1">
    <location>
        <begin position="661"/>
        <end position="673"/>
    </location>
</feature>
<feature type="compositionally biased region" description="Basic and acidic residues" evidence="1">
    <location>
        <begin position="767"/>
        <end position="796"/>
    </location>
</feature>
<reference evidence="2" key="1">
    <citation type="journal article" date="2023" name="Insect Mol. Biol.">
        <title>Genome sequencing provides insights into the evolution of gene families encoding plant cell wall-degrading enzymes in longhorned beetles.</title>
        <authorList>
            <person name="Shin N.R."/>
            <person name="Okamura Y."/>
            <person name="Kirsch R."/>
            <person name="Pauchet Y."/>
        </authorList>
    </citation>
    <scope>NUCLEOTIDE SEQUENCE</scope>
    <source>
        <strain evidence="2">AMC_N1</strain>
    </source>
</reference>
<evidence type="ECO:0000313" key="3">
    <source>
        <dbReference type="Proteomes" id="UP001162162"/>
    </source>
</evidence>
<dbReference type="Proteomes" id="UP001162162">
    <property type="component" value="Unassembled WGS sequence"/>
</dbReference>
<protein>
    <submittedName>
        <fullName evidence="2">Uncharacterized protein</fullName>
    </submittedName>
</protein>
<feature type="compositionally biased region" description="Basic and acidic residues" evidence="1">
    <location>
        <begin position="94"/>
        <end position="132"/>
    </location>
</feature>